<comment type="catalytic activity">
    <reaction evidence="9">
        <text>O-phospho-L-threonine + H(+) = (R)-1-aminopropan-2-yl phosphate + CO2</text>
        <dbReference type="Rhea" id="RHEA:11492"/>
        <dbReference type="ChEBI" id="CHEBI:15378"/>
        <dbReference type="ChEBI" id="CHEBI:16526"/>
        <dbReference type="ChEBI" id="CHEBI:58563"/>
        <dbReference type="ChEBI" id="CHEBI:58675"/>
        <dbReference type="EC" id="4.1.1.81"/>
    </reaction>
</comment>
<dbReference type="InterPro" id="IPR004838">
    <property type="entry name" value="NHTrfase_class1_PyrdxlP-BS"/>
</dbReference>
<evidence type="ECO:0000256" key="1">
    <source>
        <dbReference type="ARBA" id="ARBA00001933"/>
    </source>
</evidence>
<keyword evidence="7" id="KW-0456">Lyase</keyword>
<dbReference type="PROSITE" id="PS00105">
    <property type="entry name" value="AA_TRANSFER_CLASS_1"/>
    <property type="match status" value="1"/>
</dbReference>
<accession>A0A1I7JNE8</accession>
<evidence type="ECO:0000256" key="5">
    <source>
        <dbReference type="ARBA" id="ARBA00022573"/>
    </source>
</evidence>
<dbReference type="NCBIfam" id="TIGR01140">
    <property type="entry name" value="L_thr_O3P_dcar"/>
    <property type="match status" value="1"/>
</dbReference>
<evidence type="ECO:0000256" key="2">
    <source>
        <dbReference type="ARBA" id="ARBA00003444"/>
    </source>
</evidence>
<dbReference type="InterPro" id="IPR015424">
    <property type="entry name" value="PyrdxlP-dep_Trfase"/>
</dbReference>
<dbReference type="EMBL" id="FPBP01000011">
    <property type="protein sequence ID" value="SFU86676.1"/>
    <property type="molecule type" value="Genomic_DNA"/>
</dbReference>
<dbReference type="Proteomes" id="UP000198693">
    <property type="component" value="Unassembled WGS sequence"/>
</dbReference>
<feature type="domain" description="Aminotransferase class I/classII large" evidence="10">
    <location>
        <begin position="40"/>
        <end position="366"/>
    </location>
</feature>
<keyword evidence="12" id="KW-1185">Reference proteome</keyword>
<protein>
    <recommendedName>
        <fullName evidence="4">threonine-phosphate decarboxylase</fullName>
        <ecNumber evidence="4">4.1.1.81</ecNumber>
    </recommendedName>
    <alternativeName>
        <fullName evidence="8">L-threonine-O-3-phosphate decarboxylase</fullName>
    </alternativeName>
</protein>
<dbReference type="RefSeq" id="WP_089796795.1">
    <property type="nucleotide sequence ID" value="NZ_FPBP01000011.1"/>
</dbReference>
<sequence>MSRSEAHRSDAPLPGAAWPEHGGQVAPLLARFGLPADHAVTDFSANLNPLGPPAWLGRWLAAACEGLGRYPDPDYGDARRAIAEHEGVTPEQVLLTNGGVEAIFLAAARHAGGRAAIVEPTFTEYARACRHYRLAIEEVALSGECFELDEAAARVAMSRCNVLFLCRPNNPTGTLVPFERVEAMLAAAQRHGCHLVVDEAFVDFVMGDERLTSLLARYPNLLLLRSLTKHYAVPGLRLGYLLGDAASVSRLASLQMPWSVNHFAAELVAPLLADDDYRARTRDWLGVEQPRLQAGLAAAGLKVVPSRANFFLLQPAAGPSTTDALFEAWLQAGILTRHTRNFPGLDGGWLRLALRSRADNDRLLAVLGARGPT</sequence>
<comment type="cofactor">
    <cofactor evidence="1">
        <name>pyridoxal 5'-phosphate</name>
        <dbReference type="ChEBI" id="CHEBI:597326"/>
    </cofactor>
</comment>
<dbReference type="CDD" id="cd00609">
    <property type="entry name" value="AAT_like"/>
    <property type="match status" value="1"/>
</dbReference>
<evidence type="ECO:0000256" key="4">
    <source>
        <dbReference type="ARBA" id="ARBA00012285"/>
    </source>
</evidence>
<dbReference type="InterPro" id="IPR004839">
    <property type="entry name" value="Aminotransferase_I/II_large"/>
</dbReference>
<dbReference type="InterPro" id="IPR015421">
    <property type="entry name" value="PyrdxlP-dep_Trfase_major"/>
</dbReference>
<evidence type="ECO:0000256" key="9">
    <source>
        <dbReference type="ARBA" id="ARBA00048531"/>
    </source>
</evidence>
<dbReference type="InterPro" id="IPR005860">
    <property type="entry name" value="CobD"/>
</dbReference>
<dbReference type="Pfam" id="PF00155">
    <property type="entry name" value="Aminotran_1_2"/>
    <property type="match status" value="1"/>
</dbReference>
<dbReference type="SUPFAM" id="SSF53383">
    <property type="entry name" value="PLP-dependent transferases"/>
    <property type="match status" value="1"/>
</dbReference>
<dbReference type="GO" id="GO:0009236">
    <property type="term" value="P:cobalamin biosynthetic process"/>
    <property type="evidence" value="ECO:0007669"/>
    <property type="project" value="UniProtKB-UniPathway"/>
</dbReference>
<dbReference type="GO" id="GO:0048472">
    <property type="term" value="F:threonine-phosphate decarboxylase activity"/>
    <property type="evidence" value="ECO:0007669"/>
    <property type="project" value="UniProtKB-EC"/>
</dbReference>
<evidence type="ECO:0000313" key="11">
    <source>
        <dbReference type="EMBL" id="SFU86676.1"/>
    </source>
</evidence>
<evidence type="ECO:0000256" key="7">
    <source>
        <dbReference type="ARBA" id="ARBA00023239"/>
    </source>
</evidence>
<evidence type="ECO:0000256" key="6">
    <source>
        <dbReference type="ARBA" id="ARBA00022898"/>
    </source>
</evidence>
<comment type="pathway">
    <text evidence="3">Cofactor biosynthesis; adenosylcobalamin biosynthesis.</text>
</comment>
<evidence type="ECO:0000256" key="8">
    <source>
        <dbReference type="ARBA" id="ARBA00029996"/>
    </source>
</evidence>
<reference evidence="12" key="1">
    <citation type="submission" date="2016-10" db="EMBL/GenBank/DDBJ databases">
        <authorList>
            <person name="Varghese N."/>
            <person name="Submissions S."/>
        </authorList>
    </citation>
    <scope>NUCLEOTIDE SEQUENCE [LARGE SCALE GENOMIC DNA]</scope>
    <source>
        <strain evidence="12">CGMCC 1.6981</strain>
    </source>
</reference>
<dbReference type="PANTHER" id="PTHR42885">
    <property type="entry name" value="HISTIDINOL-PHOSPHATE AMINOTRANSFERASE-RELATED"/>
    <property type="match status" value="1"/>
</dbReference>
<keyword evidence="6" id="KW-0663">Pyridoxal phosphate</keyword>
<dbReference type="STRING" id="463301.SAMN04487955_111103"/>
<dbReference type="GO" id="GO:0030170">
    <property type="term" value="F:pyridoxal phosphate binding"/>
    <property type="evidence" value="ECO:0007669"/>
    <property type="project" value="InterPro"/>
</dbReference>
<keyword evidence="5" id="KW-0169">Cobalamin biosynthesis</keyword>
<dbReference type="AlphaFoldDB" id="A0A1I7JNE8"/>
<comment type="function">
    <text evidence="2">Decarboxylates L-threonine-O-3-phosphate to yield (R)-1-amino-2-propanol O-2-phosphate, the precursor for the linkage between the nucleotide loop and the corrin ring in cobalamin.</text>
</comment>
<proteinExistence type="predicted"/>
<dbReference type="PANTHER" id="PTHR42885:SF1">
    <property type="entry name" value="THREONINE-PHOSPHATE DECARBOXYLASE"/>
    <property type="match status" value="1"/>
</dbReference>
<dbReference type="UniPathway" id="UPA00148"/>
<dbReference type="OrthoDB" id="9813612at2"/>
<dbReference type="EC" id="4.1.1.81" evidence="4"/>
<name>A0A1I7JNE8_9GAMM</name>
<evidence type="ECO:0000259" key="10">
    <source>
        <dbReference type="Pfam" id="PF00155"/>
    </source>
</evidence>
<organism evidence="11 12">
    <name type="scientific">Halomonas korlensis</name>
    <dbReference type="NCBI Taxonomy" id="463301"/>
    <lineage>
        <taxon>Bacteria</taxon>
        <taxon>Pseudomonadati</taxon>
        <taxon>Pseudomonadota</taxon>
        <taxon>Gammaproteobacteria</taxon>
        <taxon>Oceanospirillales</taxon>
        <taxon>Halomonadaceae</taxon>
        <taxon>Halomonas</taxon>
    </lineage>
</organism>
<dbReference type="Gene3D" id="3.40.640.10">
    <property type="entry name" value="Type I PLP-dependent aspartate aminotransferase-like (Major domain)"/>
    <property type="match status" value="1"/>
</dbReference>
<gene>
    <name evidence="11" type="ORF">SAMN04487955_111103</name>
</gene>
<evidence type="ECO:0000313" key="12">
    <source>
        <dbReference type="Proteomes" id="UP000198693"/>
    </source>
</evidence>
<dbReference type="Gene3D" id="3.90.1150.10">
    <property type="entry name" value="Aspartate Aminotransferase, domain 1"/>
    <property type="match status" value="1"/>
</dbReference>
<dbReference type="InterPro" id="IPR015422">
    <property type="entry name" value="PyrdxlP-dep_Trfase_small"/>
</dbReference>
<evidence type="ECO:0000256" key="3">
    <source>
        <dbReference type="ARBA" id="ARBA00004953"/>
    </source>
</evidence>